<sequence>MDAPCEPVAFAPMVAALNFPWNNLVKLSTAVHSGNLCCTDAWADAWSPLQNWLASLRSLQTLAINFEVQETNLDWYDDILYDVGKWNRLAACLGHAPLFSLMLGVGHMPYAGLILLLESLKTRLRHLIISNARLLDYESNDDLIWPRAFQCIADSLRLEHLEFHEFSHEDDSHMATLDDTSPFVANGTPKSVRASLEHFIATVKFEYDGAGPQRDDAPWHAPAKAETEACTSVPHTDVDNEHEVYSEYGDEDDYGASFDDFDVQAIDFLVSQRCDDRYAQGSETEREGTN</sequence>
<gene>
    <name evidence="1" type="ORF">B0A48_00463</name>
</gene>
<accession>A0A1V8TUX3</accession>
<dbReference type="Proteomes" id="UP000192596">
    <property type="component" value="Unassembled WGS sequence"/>
</dbReference>
<evidence type="ECO:0000313" key="2">
    <source>
        <dbReference type="Proteomes" id="UP000192596"/>
    </source>
</evidence>
<dbReference type="InParanoid" id="A0A1V8TUX3"/>
<proteinExistence type="predicted"/>
<name>A0A1V8TUX3_9PEZI</name>
<dbReference type="AlphaFoldDB" id="A0A1V8TUX3"/>
<protein>
    <submittedName>
        <fullName evidence="1">Uncharacterized protein</fullName>
    </submittedName>
</protein>
<keyword evidence="2" id="KW-1185">Reference proteome</keyword>
<comment type="caution">
    <text evidence="1">The sequence shown here is derived from an EMBL/GenBank/DDBJ whole genome shotgun (WGS) entry which is preliminary data.</text>
</comment>
<dbReference type="EMBL" id="NAJO01000001">
    <property type="protein sequence ID" value="OQO15081.1"/>
    <property type="molecule type" value="Genomic_DNA"/>
</dbReference>
<reference evidence="2" key="1">
    <citation type="submission" date="2017-03" db="EMBL/GenBank/DDBJ databases">
        <title>Genomes of endolithic fungi from Antarctica.</title>
        <authorList>
            <person name="Coleine C."/>
            <person name="Masonjones S."/>
            <person name="Stajich J.E."/>
        </authorList>
    </citation>
    <scope>NUCLEOTIDE SEQUENCE [LARGE SCALE GENOMIC DNA]</scope>
    <source>
        <strain evidence="2">CCFEE 5527</strain>
    </source>
</reference>
<evidence type="ECO:0000313" key="1">
    <source>
        <dbReference type="EMBL" id="OQO15081.1"/>
    </source>
</evidence>
<organism evidence="1 2">
    <name type="scientific">Cryoendolithus antarcticus</name>
    <dbReference type="NCBI Taxonomy" id="1507870"/>
    <lineage>
        <taxon>Eukaryota</taxon>
        <taxon>Fungi</taxon>
        <taxon>Dikarya</taxon>
        <taxon>Ascomycota</taxon>
        <taxon>Pezizomycotina</taxon>
        <taxon>Dothideomycetes</taxon>
        <taxon>Dothideomycetidae</taxon>
        <taxon>Cladosporiales</taxon>
        <taxon>Cladosporiaceae</taxon>
        <taxon>Cryoendolithus</taxon>
    </lineage>
</organism>